<dbReference type="PANTHER" id="PTHR11712:SF347">
    <property type="entry name" value="BETA KETOACYL-ACYL CARRIER PROTEIN SYNTHASE"/>
    <property type="match status" value="1"/>
</dbReference>
<dbReference type="GO" id="GO:0006633">
    <property type="term" value="P:fatty acid biosynthetic process"/>
    <property type="evidence" value="ECO:0007669"/>
    <property type="project" value="InterPro"/>
</dbReference>
<dbReference type="Pfam" id="PF02801">
    <property type="entry name" value="Ketoacyl-synt_C"/>
    <property type="match status" value="1"/>
</dbReference>
<evidence type="ECO:0000313" key="6">
    <source>
        <dbReference type="Proteomes" id="UP000199623"/>
    </source>
</evidence>
<dbReference type="STRING" id="200378.SAMN05216553_12337"/>
<dbReference type="CDD" id="cd00834">
    <property type="entry name" value="KAS_I_II"/>
    <property type="match status" value="1"/>
</dbReference>
<dbReference type="OrthoDB" id="9808669at2"/>
<dbReference type="InterPro" id="IPR018201">
    <property type="entry name" value="Ketoacyl_synth_AS"/>
</dbReference>
<dbReference type="EMBL" id="FNCC01000023">
    <property type="protein sequence ID" value="SDH46826.1"/>
    <property type="molecule type" value="Genomic_DNA"/>
</dbReference>
<dbReference type="InterPro" id="IPR016039">
    <property type="entry name" value="Thiolase-like"/>
</dbReference>
<protein>
    <submittedName>
        <fullName evidence="5">3-oxoacyl-[acyl-carrier-protein] synthase II</fullName>
    </submittedName>
</protein>
<evidence type="ECO:0000313" key="5">
    <source>
        <dbReference type="EMBL" id="SDH46826.1"/>
    </source>
</evidence>
<dbReference type="RefSeq" id="WP_090059676.1">
    <property type="nucleotide sequence ID" value="NZ_FNCC01000023.1"/>
</dbReference>
<feature type="domain" description="Ketosynthase family 3 (KS3)" evidence="4">
    <location>
        <begin position="4"/>
        <end position="405"/>
    </location>
</feature>
<dbReference type="Gene3D" id="3.40.47.10">
    <property type="match status" value="2"/>
</dbReference>
<dbReference type="AlphaFoldDB" id="A0A1G8CN28"/>
<reference evidence="6" key="1">
    <citation type="submission" date="2016-10" db="EMBL/GenBank/DDBJ databases">
        <authorList>
            <person name="Varghese N."/>
            <person name="Submissions S."/>
        </authorList>
    </citation>
    <scope>NUCLEOTIDE SEQUENCE [LARGE SCALE GENOMIC DNA]</scope>
    <source>
        <strain evidence="6">CGMCC 4.3506</strain>
    </source>
</reference>
<dbReference type="InterPro" id="IPR000794">
    <property type="entry name" value="Beta-ketoacyl_synthase"/>
</dbReference>
<proteinExistence type="inferred from homology"/>
<dbReference type="NCBIfam" id="NF005589">
    <property type="entry name" value="PRK07314.1"/>
    <property type="match status" value="1"/>
</dbReference>
<dbReference type="Pfam" id="PF00109">
    <property type="entry name" value="ketoacyl-synt"/>
    <property type="match status" value="1"/>
</dbReference>
<dbReference type="InterPro" id="IPR014030">
    <property type="entry name" value="Ketoacyl_synth_N"/>
</dbReference>
<dbReference type="InterPro" id="IPR020841">
    <property type="entry name" value="PKS_Beta-ketoAc_synthase_dom"/>
</dbReference>
<keyword evidence="6" id="KW-1185">Reference proteome</keyword>
<dbReference type="PROSITE" id="PS52004">
    <property type="entry name" value="KS3_2"/>
    <property type="match status" value="1"/>
</dbReference>
<dbReference type="PANTHER" id="PTHR11712">
    <property type="entry name" value="POLYKETIDE SYNTHASE-RELATED"/>
    <property type="match status" value="1"/>
</dbReference>
<accession>A0A1G8CN28</accession>
<gene>
    <name evidence="5" type="ORF">SAMN05216553_12337</name>
</gene>
<dbReference type="SMART" id="SM00825">
    <property type="entry name" value="PKS_KS"/>
    <property type="match status" value="1"/>
</dbReference>
<dbReference type="PROSITE" id="PS00606">
    <property type="entry name" value="KS3_1"/>
    <property type="match status" value="1"/>
</dbReference>
<dbReference type="GO" id="GO:0004315">
    <property type="term" value="F:3-oxoacyl-[acyl-carrier-protein] synthase activity"/>
    <property type="evidence" value="ECO:0007669"/>
    <property type="project" value="InterPro"/>
</dbReference>
<evidence type="ECO:0000256" key="2">
    <source>
        <dbReference type="ARBA" id="ARBA00022679"/>
    </source>
</evidence>
<dbReference type="InterPro" id="IPR014031">
    <property type="entry name" value="Ketoacyl_synth_C"/>
</dbReference>
<dbReference type="FunFam" id="3.40.47.10:FF:000018">
    <property type="entry name" value="3-oxoacyl-[acyl-carrier-protein] synthase 2"/>
    <property type="match status" value="1"/>
</dbReference>
<dbReference type="SUPFAM" id="SSF53901">
    <property type="entry name" value="Thiolase-like"/>
    <property type="match status" value="2"/>
</dbReference>
<comment type="similarity">
    <text evidence="1 3">Belongs to the thiolase-like superfamily. Beta-ketoacyl-ACP synthases family.</text>
</comment>
<dbReference type="Proteomes" id="UP000199623">
    <property type="component" value="Unassembled WGS sequence"/>
</dbReference>
<evidence type="ECO:0000256" key="3">
    <source>
        <dbReference type="RuleBase" id="RU003694"/>
    </source>
</evidence>
<organism evidence="5 6">
    <name type="scientific">Lentzea fradiae</name>
    <dbReference type="NCBI Taxonomy" id="200378"/>
    <lineage>
        <taxon>Bacteria</taxon>
        <taxon>Bacillati</taxon>
        <taxon>Actinomycetota</taxon>
        <taxon>Actinomycetes</taxon>
        <taxon>Pseudonocardiales</taxon>
        <taxon>Pseudonocardiaceae</taxon>
        <taxon>Lentzea</taxon>
    </lineage>
</organism>
<evidence type="ECO:0000259" key="4">
    <source>
        <dbReference type="PROSITE" id="PS52004"/>
    </source>
</evidence>
<keyword evidence="2 3" id="KW-0808">Transferase</keyword>
<sequence length="406" mass="40870">MTARSGIVITGRGMVTPAGSGVDENWKRVSAGEPTAVLGPDLGVLGTQVVCPVTDFDASLHLGPGARRLDRYSQLCAVAADEAVADAGLRTGEWDGARVAIVLGVSVGGVETLTAQHVALLERGPAAISPLTMPMSLVNMVAGQLAIRLSATGPNLTVSTACASGATAIGTAMQLLRANACDIAIAGASDASLVPLVLSAFARMGALTKRSADPARASRPFDRDRDGFVAAEGAAIVVLEREDDARARGASVRGRILGYGATSDAHHVTSPHPEGTGARAAMTAALADAGLSAADVGHLNAHGTSTRLNDQAEAKAVRAVLGDQVPVASTKGVTGHLLAAAGAAETVYASLSIEHGLVPPTANLDTVDPEIGLNLAAVPRRQSIQVAMSTSFGFGGQNAALLIGAP</sequence>
<name>A0A1G8CN28_9PSEU</name>
<evidence type="ECO:0000256" key="1">
    <source>
        <dbReference type="ARBA" id="ARBA00008467"/>
    </source>
</evidence>